<gene>
    <name evidence="4" type="ORF">OMM_05692</name>
</gene>
<sequence>MKRNGCFYEDIYLYPNLCDAFHKASKGRQNDPEVVKFRKNFEVNIDALQKGLRDQSPDIGHYTYFVVRDPKTRLICAASFPERVLHHAIMNICGSILDAPAIHDSYACRTGKGSHLAVKRTQFLANQYQWFLKLDIRKYFDSIDHNIMLRLLDRKIKDQKVLLLLGKIMETYHSTNGKGLPIGNLTSQHLANYYLCYFDHWIKEQREVKGYIRYMDDFILFRESSEMLKADLNEIQKYLHTYLKLTIKPGIQLNRSKKGIPFLGYRVFPQKVLLLPSSKKRFIHKLVKYELKYEQGIWSEEILSKHLTAMIAFIAHADSKGFQRNTIQRFGVSSYGLEPGDPRRQLEQQRQELSVSESEQQQPWQHEQQPGLSAGLRPQYSGKKNCHSPG</sequence>
<comment type="similarity">
    <text evidence="1">Belongs to the bacterial reverse transcriptase family.</text>
</comment>
<feature type="domain" description="Reverse transcriptase" evidence="3">
    <location>
        <begin position="1"/>
        <end position="287"/>
    </location>
</feature>
<proteinExistence type="inferred from homology"/>
<dbReference type="SUPFAM" id="SSF56672">
    <property type="entry name" value="DNA/RNA polymerases"/>
    <property type="match status" value="1"/>
</dbReference>
<keyword evidence="4" id="KW-0808">Transferase</keyword>
<dbReference type="AlphaFoldDB" id="A0A1V1NUW5"/>
<feature type="compositionally biased region" description="Basic and acidic residues" evidence="2">
    <location>
        <begin position="340"/>
        <end position="350"/>
    </location>
</feature>
<dbReference type="CDD" id="cd01651">
    <property type="entry name" value="RT_G2_intron"/>
    <property type="match status" value="1"/>
</dbReference>
<dbReference type="PANTHER" id="PTHR34047">
    <property type="entry name" value="NUCLEAR INTRON MATURASE 1, MITOCHONDRIAL-RELATED"/>
    <property type="match status" value="1"/>
</dbReference>
<protein>
    <submittedName>
        <fullName evidence="4">Reverse transcriptase family protein</fullName>
    </submittedName>
</protein>
<dbReference type="PROSITE" id="PS50878">
    <property type="entry name" value="RT_POL"/>
    <property type="match status" value="1"/>
</dbReference>
<evidence type="ECO:0000313" key="4">
    <source>
        <dbReference type="EMBL" id="ETR66354.1"/>
    </source>
</evidence>
<keyword evidence="4" id="KW-0548">Nucleotidyltransferase</keyword>
<feature type="region of interest" description="Disordered" evidence="2">
    <location>
        <begin position="334"/>
        <end position="390"/>
    </location>
</feature>
<organism evidence="4 5">
    <name type="scientific">Candidatus Magnetoglobus multicellularis str. Araruama</name>
    <dbReference type="NCBI Taxonomy" id="890399"/>
    <lineage>
        <taxon>Bacteria</taxon>
        <taxon>Pseudomonadati</taxon>
        <taxon>Thermodesulfobacteriota</taxon>
        <taxon>Desulfobacteria</taxon>
        <taxon>Desulfobacterales</taxon>
        <taxon>Desulfobacteraceae</taxon>
        <taxon>Candidatus Magnetoglobus</taxon>
    </lineage>
</organism>
<dbReference type="Proteomes" id="UP000189670">
    <property type="component" value="Unassembled WGS sequence"/>
</dbReference>
<evidence type="ECO:0000313" key="5">
    <source>
        <dbReference type="Proteomes" id="UP000189670"/>
    </source>
</evidence>
<dbReference type="GO" id="GO:0003964">
    <property type="term" value="F:RNA-directed DNA polymerase activity"/>
    <property type="evidence" value="ECO:0007669"/>
    <property type="project" value="UniProtKB-KW"/>
</dbReference>
<name>A0A1V1NUW5_9BACT</name>
<dbReference type="Pfam" id="PF00078">
    <property type="entry name" value="RVT_1"/>
    <property type="match status" value="1"/>
</dbReference>
<dbReference type="EMBL" id="ATBP01002041">
    <property type="protein sequence ID" value="ETR66354.1"/>
    <property type="molecule type" value="Genomic_DNA"/>
</dbReference>
<dbReference type="InterPro" id="IPR051083">
    <property type="entry name" value="GrpII_Intron_Splice-Mob/Def"/>
</dbReference>
<comment type="caution">
    <text evidence="4">The sequence shown here is derived from an EMBL/GenBank/DDBJ whole genome shotgun (WGS) entry which is preliminary data.</text>
</comment>
<reference evidence="5" key="1">
    <citation type="submission" date="2012-11" db="EMBL/GenBank/DDBJ databases">
        <authorList>
            <person name="Lucero-Rivera Y.E."/>
            <person name="Tovar-Ramirez D."/>
        </authorList>
    </citation>
    <scope>NUCLEOTIDE SEQUENCE [LARGE SCALE GENOMIC DNA]</scope>
    <source>
        <strain evidence="5">Araruama</strain>
    </source>
</reference>
<dbReference type="InterPro" id="IPR000477">
    <property type="entry name" value="RT_dom"/>
</dbReference>
<dbReference type="PANTHER" id="PTHR34047:SF8">
    <property type="entry name" value="PROTEIN YKFC"/>
    <property type="match status" value="1"/>
</dbReference>
<evidence type="ECO:0000256" key="1">
    <source>
        <dbReference type="ARBA" id="ARBA00034120"/>
    </source>
</evidence>
<accession>A0A1V1NUW5</accession>
<evidence type="ECO:0000256" key="2">
    <source>
        <dbReference type="SAM" id="MobiDB-lite"/>
    </source>
</evidence>
<feature type="compositionally biased region" description="Low complexity" evidence="2">
    <location>
        <begin position="351"/>
        <end position="370"/>
    </location>
</feature>
<evidence type="ECO:0000259" key="3">
    <source>
        <dbReference type="PROSITE" id="PS50878"/>
    </source>
</evidence>
<keyword evidence="4" id="KW-0695">RNA-directed DNA polymerase</keyword>
<dbReference type="InterPro" id="IPR043502">
    <property type="entry name" value="DNA/RNA_pol_sf"/>
</dbReference>